<comment type="caution">
    <text evidence="2">The sequence shown here is derived from an EMBL/GenBank/DDBJ whole genome shotgun (WGS) entry which is preliminary data.</text>
</comment>
<keyword evidence="1" id="KW-0472">Membrane</keyword>
<feature type="transmembrane region" description="Helical" evidence="1">
    <location>
        <begin position="108"/>
        <end position="126"/>
    </location>
</feature>
<organism evidence="2 3">
    <name type="scientific">Bursaphelenchus okinawaensis</name>
    <dbReference type="NCBI Taxonomy" id="465554"/>
    <lineage>
        <taxon>Eukaryota</taxon>
        <taxon>Metazoa</taxon>
        <taxon>Ecdysozoa</taxon>
        <taxon>Nematoda</taxon>
        <taxon>Chromadorea</taxon>
        <taxon>Rhabditida</taxon>
        <taxon>Tylenchina</taxon>
        <taxon>Tylenchomorpha</taxon>
        <taxon>Aphelenchoidea</taxon>
        <taxon>Aphelenchoididae</taxon>
        <taxon>Bursaphelenchus</taxon>
    </lineage>
</organism>
<sequence length="127" mass="14306">MAQLNQSVAFVAAMSKFGEKDKTNLIDFGENSLKGGYKVELDEGDVKTPSTTVCIDDISFSTGKYEVRLFDKIRYDAAHKLLKHVRILLVVLYLTFMVYLLLFGEMAFFLFSFFIAAIVVAGYLSVH</sequence>
<dbReference type="Proteomes" id="UP000614601">
    <property type="component" value="Unassembled WGS sequence"/>
</dbReference>
<accession>A0A811KGZ0</accession>
<evidence type="ECO:0000313" key="3">
    <source>
        <dbReference type="Proteomes" id="UP000614601"/>
    </source>
</evidence>
<feature type="transmembrane region" description="Helical" evidence="1">
    <location>
        <begin position="84"/>
        <end position="102"/>
    </location>
</feature>
<keyword evidence="1" id="KW-0812">Transmembrane</keyword>
<gene>
    <name evidence="2" type="ORF">BOKJ2_LOCUS5673</name>
</gene>
<proteinExistence type="predicted"/>
<evidence type="ECO:0000256" key="1">
    <source>
        <dbReference type="SAM" id="Phobius"/>
    </source>
</evidence>
<dbReference type="Proteomes" id="UP000783686">
    <property type="component" value="Unassembled WGS sequence"/>
</dbReference>
<evidence type="ECO:0000313" key="2">
    <source>
        <dbReference type="EMBL" id="CAD5214598.1"/>
    </source>
</evidence>
<keyword evidence="1" id="KW-1133">Transmembrane helix</keyword>
<protein>
    <submittedName>
        <fullName evidence="2">Uncharacterized protein</fullName>
    </submittedName>
</protein>
<reference evidence="2" key="1">
    <citation type="submission" date="2020-09" db="EMBL/GenBank/DDBJ databases">
        <authorList>
            <person name="Kikuchi T."/>
        </authorList>
    </citation>
    <scope>NUCLEOTIDE SEQUENCE</scope>
    <source>
        <strain evidence="2">SH1</strain>
    </source>
</reference>
<dbReference type="AlphaFoldDB" id="A0A811KGZ0"/>
<keyword evidence="3" id="KW-1185">Reference proteome</keyword>
<dbReference type="EMBL" id="CAJFCW020000003">
    <property type="protein sequence ID" value="CAG9102982.1"/>
    <property type="molecule type" value="Genomic_DNA"/>
</dbReference>
<dbReference type="EMBL" id="CAJFDH010000003">
    <property type="protein sequence ID" value="CAD5214598.1"/>
    <property type="molecule type" value="Genomic_DNA"/>
</dbReference>
<name>A0A811KGZ0_9BILA</name>